<dbReference type="OrthoDB" id="4529884at2"/>
<comment type="caution">
    <text evidence="2">The sequence shown here is derived from an EMBL/GenBank/DDBJ whole genome shotgun (WGS) entry which is preliminary data.</text>
</comment>
<proteinExistence type="predicted"/>
<feature type="transmembrane region" description="Helical" evidence="1">
    <location>
        <begin position="20"/>
        <end position="38"/>
    </location>
</feature>
<protein>
    <submittedName>
        <fullName evidence="2">ABC transporter permease</fullName>
    </submittedName>
</protein>
<dbReference type="RefSeq" id="WP_077969370.1">
    <property type="nucleotide sequence ID" value="NZ_CP045178.1"/>
</dbReference>
<dbReference type="STRING" id="83656.B1H18_19035"/>
<feature type="transmembrane region" description="Helical" evidence="1">
    <location>
        <begin position="93"/>
        <end position="120"/>
    </location>
</feature>
<keyword evidence="3" id="KW-1185">Reference proteome</keyword>
<evidence type="ECO:0000313" key="3">
    <source>
        <dbReference type="Proteomes" id="UP000190539"/>
    </source>
</evidence>
<dbReference type="EMBL" id="MVFC01000015">
    <property type="protein sequence ID" value="OON77337.1"/>
    <property type="molecule type" value="Genomic_DNA"/>
</dbReference>
<keyword evidence="1" id="KW-0812">Transmembrane</keyword>
<feature type="transmembrane region" description="Helical" evidence="1">
    <location>
        <begin position="140"/>
        <end position="162"/>
    </location>
</feature>
<keyword evidence="1" id="KW-1133">Transmembrane helix</keyword>
<keyword evidence="1" id="KW-0472">Membrane</keyword>
<name>A0A1V4A7B1_9ACTN</name>
<dbReference type="AlphaFoldDB" id="A0A1V4A7B1"/>
<feature type="transmembrane region" description="Helical" evidence="1">
    <location>
        <begin position="169"/>
        <end position="194"/>
    </location>
</feature>
<sequence>MTLTAVVASEWIKFRSLRSLVISLLAVLVATPLFGALSNLDAGDDGLDPLYSAFLGVNFGQVAVIVFGAMAVTSEYAGGGIRIALAAVPRRGLWFTAKTTVVGGCALAIGVVTGFATLALGSLVLDDPAVSPTSSAGARAALGCGIYLALMALLAAGLAAVVRSGVAVLAILVPLTLMLSFVLGDATSGVAGYLPDQAGRQVLHLDQGATIGPWTGLAVTAAWSAVALLAGWWSLRRRDA</sequence>
<organism evidence="2 3">
    <name type="scientific">Streptomyces tsukubensis</name>
    <dbReference type="NCBI Taxonomy" id="83656"/>
    <lineage>
        <taxon>Bacteria</taxon>
        <taxon>Bacillati</taxon>
        <taxon>Actinomycetota</taxon>
        <taxon>Actinomycetes</taxon>
        <taxon>Kitasatosporales</taxon>
        <taxon>Streptomycetaceae</taxon>
        <taxon>Streptomyces</taxon>
    </lineage>
</organism>
<feature type="transmembrane region" description="Helical" evidence="1">
    <location>
        <begin position="50"/>
        <end position="72"/>
    </location>
</feature>
<dbReference type="Proteomes" id="UP000190539">
    <property type="component" value="Unassembled WGS sequence"/>
</dbReference>
<evidence type="ECO:0000256" key="1">
    <source>
        <dbReference type="SAM" id="Phobius"/>
    </source>
</evidence>
<reference evidence="2 3" key="1">
    <citation type="submission" date="2017-02" db="EMBL/GenBank/DDBJ databases">
        <title>Draft Genome Sequence of Streptomyces tsukubaensis F601, a Producer of the immunosuppressant tacrolimus FK506.</title>
        <authorList>
            <person name="Zong G."/>
            <person name="Zhong C."/>
            <person name="Fu J."/>
            <person name="Qin R."/>
            <person name="Cao G."/>
        </authorList>
    </citation>
    <scope>NUCLEOTIDE SEQUENCE [LARGE SCALE GENOMIC DNA]</scope>
    <source>
        <strain evidence="2 3">F601</strain>
    </source>
</reference>
<feature type="transmembrane region" description="Helical" evidence="1">
    <location>
        <begin position="214"/>
        <end position="235"/>
    </location>
</feature>
<gene>
    <name evidence="2" type="ORF">B1H18_19035</name>
</gene>
<evidence type="ECO:0000313" key="2">
    <source>
        <dbReference type="EMBL" id="OON77337.1"/>
    </source>
</evidence>
<accession>A0A1V4A7B1</accession>